<sequence>MLQNHPKLLSLGYTDSSWAAHHIYTTCKMDTDLRFGLKECFWGFNRYANQVNARKQIAYAQEYSNS</sequence>
<protein>
    <submittedName>
        <fullName evidence="1">Uncharacterized protein</fullName>
    </submittedName>
</protein>
<dbReference type="Proteomes" id="UP001054945">
    <property type="component" value="Unassembled WGS sequence"/>
</dbReference>
<name>A0AAV4R634_CAEEX</name>
<dbReference type="EMBL" id="BPLR01007385">
    <property type="protein sequence ID" value="GIY16486.1"/>
    <property type="molecule type" value="Genomic_DNA"/>
</dbReference>
<proteinExistence type="predicted"/>
<gene>
    <name evidence="1" type="ORF">CEXT_15031</name>
</gene>
<organism evidence="1 2">
    <name type="scientific">Caerostris extrusa</name>
    <name type="common">Bark spider</name>
    <name type="synonym">Caerostris bankana</name>
    <dbReference type="NCBI Taxonomy" id="172846"/>
    <lineage>
        <taxon>Eukaryota</taxon>
        <taxon>Metazoa</taxon>
        <taxon>Ecdysozoa</taxon>
        <taxon>Arthropoda</taxon>
        <taxon>Chelicerata</taxon>
        <taxon>Arachnida</taxon>
        <taxon>Araneae</taxon>
        <taxon>Araneomorphae</taxon>
        <taxon>Entelegynae</taxon>
        <taxon>Araneoidea</taxon>
        <taxon>Araneidae</taxon>
        <taxon>Caerostris</taxon>
    </lineage>
</organism>
<dbReference type="AlphaFoldDB" id="A0AAV4R634"/>
<keyword evidence="2" id="KW-1185">Reference proteome</keyword>
<comment type="caution">
    <text evidence="1">The sequence shown here is derived from an EMBL/GenBank/DDBJ whole genome shotgun (WGS) entry which is preliminary data.</text>
</comment>
<evidence type="ECO:0000313" key="2">
    <source>
        <dbReference type="Proteomes" id="UP001054945"/>
    </source>
</evidence>
<accession>A0AAV4R634</accession>
<reference evidence="1 2" key="1">
    <citation type="submission" date="2021-06" db="EMBL/GenBank/DDBJ databases">
        <title>Caerostris extrusa draft genome.</title>
        <authorList>
            <person name="Kono N."/>
            <person name="Arakawa K."/>
        </authorList>
    </citation>
    <scope>NUCLEOTIDE SEQUENCE [LARGE SCALE GENOMIC DNA]</scope>
</reference>
<evidence type="ECO:0000313" key="1">
    <source>
        <dbReference type="EMBL" id="GIY16486.1"/>
    </source>
</evidence>